<evidence type="ECO:0000256" key="6">
    <source>
        <dbReference type="HAMAP-Rule" id="MF_00265"/>
    </source>
</evidence>
<dbReference type="Pfam" id="PF01850">
    <property type="entry name" value="PIN"/>
    <property type="match status" value="1"/>
</dbReference>
<evidence type="ECO:0000259" key="7">
    <source>
        <dbReference type="Pfam" id="PF01850"/>
    </source>
</evidence>
<dbReference type="EMBL" id="JACGWZ010000006">
    <property type="protein sequence ID" value="MBA8826943.1"/>
    <property type="molecule type" value="Genomic_DNA"/>
</dbReference>
<sequence>MIVVDTSILVTFFVGGNHSSPKVRKALGAEIHWAAPEHQPAEFLNVLRGLVLGRKISQEDAASVLERCSVAHVEKLPYGSAVVARIWELRHDVSAYDAAYVAVAEAHDLPLVTSDARLAGAPGLQCELRQLF</sequence>
<gene>
    <name evidence="6" type="primary">vapC</name>
    <name evidence="8" type="ORF">FHX42_004322</name>
</gene>
<accession>A0A839E0Y5</accession>
<protein>
    <recommendedName>
        <fullName evidence="6">Ribonuclease VapC</fullName>
        <shortName evidence="6">RNase VapC</shortName>
        <ecNumber evidence="6">3.1.-.-</ecNumber>
    </recommendedName>
    <alternativeName>
        <fullName evidence="6">Toxin VapC</fullName>
    </alternativeName>
</protein>
<dbReference type="InterPro" id="IPR002716">
    <property type="entry name" value="PIN_dom"/>
</dbReference>
<comment type="cofactor">
    <cofactor evidence="6">
        <name>Mg(2+)</name>
        <dbReference type="ChEBI" id="CHEBI:18420"/>
    </cofactor>
</comment>
<dbReference type="AlphaFoldDB" id="A0A839E0Y5"/>
<keyword evidence="4 6" id="KW-0378">Hydrolase</keyword>
<comment type="function">
    <text evidence="6">Toxic component of a toxin-antitoxin (TA) system. An RNase.</text>
</comment>
<evidence type="ECO:0000256" key="2">
    <source>
        <dbReference type="ARBA" id="ARBA00022722"/>
    </source>
</evidence>
<keyword evidence="2 6" id="KW-0540">Nuclease</keyword>
<reference evidence="8 9" key="1">
    <citation type="submission" date="2020-07" db="EMBL/GenBank/DDBJ databases">
        <title>Sequencing the genomes of 1000 actinobacteria strains.</title>
        <authorList>
            <person name="Klenk H.-P."/>
        </authorList>
    </citation>
    <scope>NUCLEOTIDE SEQUENCE [LARGE SCALE GENOMIC DNA]</scope>
    <source>
        <strain evidence="8 9">DSM 45975</strain>
    </source>
</reference>
<feature type="binding site" evidence="6">
    <location>
        <position position="97"/>
    </location>
    <ligand>
        <name>Mg(2+)</name>
        <dbReference type="ChEBI" id="CHEBI:18420"/>
    </ligand>
</feature>
<dbReference type="SUPFAM" id="SSF88723">
    <property type="entry name" value="PIN domain-like"/>
    <property type="match status" value="1"/>
</dbReference>
<dbReference type="GO" id="GO:0004540">
    <property type="term" value="F:RNA nuclease activity"/>
    <property type="evidence" value="ECO:0007669"/>
    <property type="project" value="InterPro"/>
</dbReference>
<dbReference type="CDD" id="cd09873">
    <property type="entry name" value="PIN_Pae0151-like"/>
    <property type="match status" value="1"/>
</dbReference>
<dbReference type="Proteomes" id="UP000569329">
    <property type="component" value="Unassembled WGS sequence"/>
</dbReference>
<dbReference type="EC" id="3.1.-.-" evidence="6"/>
<dbReference type="InterPro" id="IPR051619">
    <property type="entry name" value="TypeII_TA_RNase_PINc/VapC"/>
</dbReference>
<dbReference type="InterPro" id="IPR029060">
    <property type="entry name" value="PIN-like_dom_sf"/>
</dbReference>
<dbReference type="RefSeq" id="WP_182546105.1">
    <property type="nucleotide sequence ID" value="NZ_JACGWZ010000006.1"/>
</dbReference>
<name>A0A839E0Y5_9PSEU</name>
<dbReference type="Gene3D" id="3.40.50.1010">
    <property type="entry name" value="5'-nuclease"/>
    <property type="match status" value="1"/>
</dbReference>
<dbReference type="GO" id="GO:0016787">
    <property type="term" value="F:hydrolase activity"/>
    <property type="evidence" value="ECO:0007669"/>
    <property type="project" value="UniProtKB-KW"/>
</dbReference>
<keyword evidence="5 6" id="KW-0460">Magnesium</keyword>
<feature type="binding site" evidence="6">
    <location>
        <position position="5"/>
    </location>
    <ligand>
        <name>Mg(2+)</name>
        <dbReference type="ChEBI" id="CHEBI:18420"/>
    </ligand>
</feature>
<evidence type="ECO:0000256" key="4">
    <source>
        <dbReference type="ARBA" id="ARBA00022801"/>
    </source>
</evidence>
<comment type="similarity">
    <text evidence="6">Belongs to the PINc/VapC protein family.</text>
</comment>
<keyword evidence="6" id="KW-0800">Toxin</keyword>
<dbReference type="PANTHER" id="PTHR35901">
    <property type="entry name" value="RIBONUCLEASE VAPC3"/>
    <property type="match status" value="1"/>
</dbReference>
<proteinExistence type="inferred from homology"/>
<feature type="domain" description="PIN" evidence="7">
    <location>
        <begin position="2"/>
        <end position="120"/>
    </location>
</feature>
<evidence type="ECO:0000256" key="1">
    <source>
        <dbReference type="ARBA" id="ARBA00022649"/>
    </source>
</evidence>
<evidence type="ECO:0000256" key="3">
    <source>
        <dbReference type="ARBA" id="ARBA00022723"/>
    </source>
</evidence>
<dbReference type="InterPro" id="IPR044153">
    <property type="entry name" value="PIN_Pae0151-like"/>
</dbReference>
<keyword evidence="1 6" id="KW-1277">Toxin-antitoxin system</keyword>
<evidence type="ECO:0000313" key="8">
    <source>
        <dbReference type="EMBL" id="MBA8826943.1"/>
    </source>
</evidence>
<dbReference type="GO" id="GO:0090729">
    <property type="term" value="F:toxin activity"/>
    <property type="evidence" value="ECO:0007669"/>
    <property type="project" value="UniProtKB-KW"/>
</dbReference>
<evidence type="ECO:0000256" key="5">
    <source>
        <dbReference type="ARBA" id="ARBA00022842"/>
    </source>
</evidence>
<dbReference type="GO" id="GO:0000287">
    <property type="term" value="F:magnesium ion binding"/>
    <property type="evidence" value="ECO:0007669"/>
    <property type="project" value="UniProtKB-UniRule"/>
</dbReference>
<dbReference type="InterPro" id="IPR022907">
    <property type="entry name" value="VapC_family"/>
</dbReference>
<keyword evidence="9" id="KW-1185">Reference proteome</keyword>
<comment type="caution">
    <text evidence="8">The sequence shown here is derived from an EMBL/GenBank/DDBJ whole genome shotgun (WGS) entry which is preliminary data.</text>
</comment>
<keyword evidence="3 6" id="KW-0479">Metal-binding</keyword>
<dbReference type="HAMAP" id="MF_00265">
    <property type="entry name" value="VapC_Nob1"/>
    <property type="match status" value="1"/>
</dbReference>
<dbReference type="PANTHER" id="PTHR35901:SF1">
    <property type="entry name" value="EXONUCLEASE VAPC9"/>
    <property type="match status" value="1"/>
</dbReference>
<organism evidence="8 9">
    <name type="scientific">Halosaccharopolyspora lacisalsi</name>
    <dbReference type="NCBI Taxonomy" id="1000566"/>
    <lineage>
        <taxon>Bacteria</taxon>
        <taxon>Bacillati</taxon>
        <taxon>Actinomycetota</taxon>
        <taxon>Actinomycetes</taxon>
        <taxon>Pseudonocardiales</taxon>
        <taxon>Pseudonocardiaceae</taxon>
        <taxon>Halosaccharopolyspora</taxon>
    </lineage>
</organism>
<evidence type="ECO:0000313" key="9">
    <source>
        <dbReference type="Proteomes" id="UP000569329"/>
    </source>
</evidence>